<accession>A0A0M0KN85</accession>
<gene>
    <name evidence="2" type="ORF">AMD02_00620</name>
</gene>
<comment type="caution">
    <text evidence="2">The sequence shown here is derived from an EMBL/GenBank/DDBJ whole genome shotgun (WGS) entry which is preliminary data.</text>
</comment>
<name>A0A0M0KN85_ALKHA</name>
<dbReference type="EMBL" id="LILD01000001">
    <property type="protein sequence ID" value="KOO40057.1"/>
    <property type="molecule type" value="Genomic_DNA"/>
</dbReference>
<keyword evidence="1" id="KW-1133">Transmembrane helix</keyword>
<feature type="transmembrane region" description="Helical" evidence="1">
    <location>
        <begin position="12"/>
        <end position="33"/>
    </location>
</feature>
<keyword evidence="1" id="KW-0472">Membrane</keyword>
<protein>
    <recommendedName>
        <fullName evidence="3">DUF4083 domain-containing protein</fullName>
    </recommendedName>
</protein>
<keyword evidence="1" id="KW-0812">Transmembrane</keyword>
<evidence type="ECO:0000256" key="1">
    <source>
        <dbReference type="SAM" id="Phobius"/>
    </source>
</evidence>
<sequence length="61" mass="7236">MILFEPSNLGTILYQALIIGLFLLFFISFAFFIRRLVLNSNHNKLRIQEIEKKLEKIIKLL</sequence>
<proteinExistence type="predicted"/>
<dbReference type="Pfam" id="PF13314">
    <property type="entry name" value="DUF4083"/>
    <property type="match status" value="1"/>
</dbReference>
<organism evidence="2">
    <name type="scientific">Halalkalibacterium halodurans</name>
    <name type="common">Bacillus halodurans</name>
    <dbReference type="NCBI Taxonomy" id="86665"/>
    <lineage>
        <taxon>Bacteria</taxon>
        <taxon>Bacillati</taxon>
        <taxon>Bacillota</taxon>
        <taxon>Bacilli</taxon>
        <taxon>Bacillales</taxon>
        <taxon>Bacillaceae</taxon>
        <taxon>Halalkalibacterium (ex Joshi et al. 2022)</taxon>
    </lineage>
</organism>
<reference evidence="2" key="1">
    <citation type="submission" date="2015-08" db="EMBL/GenBank/DDBJ databases">
        <title>Complete DNA Sequence of Pseudomonas syringae pv. actinidiae, the Causal Agent of Kiwifruit Canker Disease.</title>
        <authorList>
            <person name="Rikkerink E.H.A."/>
            <person name="Fineran P.C."/>
        </authorList>
    </citation>
    <scope>NUCLEOTIDE SEQUENCE</scope>
    <source>
        <strain evidence="2">DSM 13666</strain>
    </source>
</reference>
<evidence type="ECO:0000313" key="2">
    <source>
        <dbReference type="EMBL" id="KOO40057.1"/>
    </source>
</evidence>
<evidence type="ECO:0008006" key="3">
    <source>
        <dbReference type="Google" id="ProtNLM"/>
    </source>
</evidence>
<dbReference type="AlphaFoldDB" id="A0A0M0KN85"/>
<dbReference type="PATRIC" id="fig|136160.3.peg.303"/>
<dbReference type="InterPro" id="IPR025143">
    <property type="entry name" value="DUF4083"/>
</dbReference>